<comment type="subunit">
    <text evidence="12">Homodimer or heterodimer. But, in contrast to other members of this family, cannot be disulfide-linked.</text>
</comment>
<keyword evidence="9 13" id="KW-0339">Growth factor</keyword>
<dbReference type="PROSITE" id="PS51362">
    <property type="entry name" value="TGF_BETA_2"/>
    <property type="match status" value="1"/>
</dbReference>
<dbReference type="Proteomes" id="UP000544127">
    <property type="component" value="Unassembled WGS sequence"/>
</dbReference>
<dbReference type="InterPro" id="IPR015617">
    <property type="entry name" value="Growth_differentiation_fac-9_C"/>
</dbReference>
<feature type="non-terminal residue" evidence="17">
    <location>
        <position position="455"/>
    </location>
</feature>
<evidence type="ECO:0000256" key="14">
    <source>
        <dbReference type="SAM" id="MobiDB-lite"/>
    </source>
</evidence>
<keyword evidence="11" id="KW-0325">Glycoprotein</keyword>
<dbReference type="SMART" id="SM00204">
    <property type="entry name" value="TGFB"/>
    <property type="match status" value="1"/>
</dbReference>
<keyword evidence="4" id="KW-0202">Cytokine</keyword>
<feature type="chain" id="PRO_5029559574" description="Growth/differentiation factor 9" evidence="15">
    <location>
        <begin position="20"/>
        <end position="455"/>
    </location>
</feature>
<evidence type="ECO:0000256" key="10">
    <source>
        <dbReference type="ARBA" id="ARBA00023157"/>
    </source>
</evidence>
<keyword evidence="7" id="KW-0165">Cleavage on pair of basic residues</keyword>
<dbReference type="SUPFAM" id="SSF57501">
    <property type="entry name" value="Cystine-knot cytokines"/>
    <property type="match status" value="1"/>
</dbReference>
<feature type="compositionally biased region" description="Basic residues" evidence="14">
    <location>
        <begin position="315"/>
        <end position="324"/>
    </location>
</feature>
<dbReference type="FunFam" id="2.10.90.10:FF:000012">
    <property type="entry name" value="Growth/differentiation factor 9 (Predicted)"/>
    <property type="match status" value="1"/>
</dbReference>
<dbReference type="GO" id="GO:0005615">
    <property type="term" value="C:extracellular space"/>
    <property type="evidence" value="ECO:0007669"/>
    <property type="project" value="UniProtKB-KW"/>
</dbReference>
<evidence type="ECO:0000256" key="15">
    <source>
        <dbReference type="SAM" id="SignalP"/>
    </source>
</evidence>
<dbReference type="Gene3D" id="2.10.90.10">
    <property type="entry name" value="Cystine-knot cytokines"/>
    <property type="match status" value="1"/>
</dbReference>
<evidence type="ECO:0000259" key="16">
    <source>
        <dbReference type="PROSITE" id="PS51362"/>
    </source>
</evidence>
<name>A0A7K6BJ77_UPUEP</name>
<evidence type="ECO:0000256" key="2">
    <source>
        <dbReference type="ARBA" id="ARBA00006656"/>
    </source>
</evidence>
<organism evidence="17 18">
    <name type="scientific">Upupa epops</name>
    <name type="common">Eurasian hoopoe</name>
    <dbReference type="NCBI Taxonomy" id="57439"/>
    <lineage>
        <taxon>Eukaryota</taxon>
        <taxon>Metazoa</taxon>
        <taxon>Chordata</taxon>
        <taxon>Craniata</taxon>
        <taxon>Vertebrata</taxon>
        <taxon>Euteleostomi</taxon>
        <taxon>Archelosauria</taxon>
        <taxon>Archosauria</taxon>
        <taxon>Dinosauria</taxon>
        <taxon>Saurischia</taxon>
        <taxon>Theropoda</taxon>
        <taxon>Coelurosauria</taxon>
        <taxon>Aves</taxon>
        <taxon>Neognathae</taxon>
        <taxon>Neoaves</taxon>
        <taxon>Telluraves</taxon>
        <taxon>Coraciimorphae</taxon>
        <taxon>Bucerotiformes</taxon>
        <taxon>Upupidae</taxon>
        <taxon>Upupa</taxon>
    </lineage>
</organism>
<feature type="domain" description="TGF-beta family profile" evidence="16">
    <location>
        <begin position="322"/>
        <end position="455"/>
    </location>
</feature>
<evidence type="ECO:0000313" key="17">
    <source>
        <dbReference type="EMBL" id="NWV01958.1"/>
    </source>
</evidence>
<keyword evidence="5" id="KW-0964">Secreted</keyword>
<dbReference type="PROSITE" id="PS00250">
    <property type="entry name" value="TGF_BETA_1"/>
    <property type="match status" value="1"/>
</dbReference>
<accession>A0A7K6BJ77</accession>
<dbReference type="GO" id="GO:0005125">
    <property type="term" value="F:cytokine activity"/>
    <property type="evidence" value="ECO:0007669"/>
    <property type="project" value="UniProtKB-KW"/>
</dbReference>
<gene>
    <name evidence="17" type="primary">Gdf9</name>
    <name evidence="17" type="ORF">UPUEPO_R08104</name>
</gene>
<evidence type="ECO:0000256" key="7">
    <source>
        <dbReference type="ARBA" id="ARBA00022685"/>
    </source>
</evidence>
<evidence type="ECO:0000256" key="12">
    <source>
        <dbReference type="ARBA" id="ARBA00046703"/>
    </source>
</evidence>
<evidence type="ECO:0000256" key="8">
    <source>
        <dbReference type="ARBA" id="ARBA00022729"/>
    </source>
</evidence>
<feature type="compositionally biased region" description="Basic residues" evidence="14">
    <location>
        <begin position="284"/>
        <end position="304"/>
    </location>
</feature>
<dbReference type="PANTHER" id="PTHR11848:SF19">
    <property type="entry name" value="GROWTH_DIFFERENTIATION FACTOR 9"/>
    <property type="match status" value="1"/>
</dbReference>
<evidence type="ECO:0000256" key="9">
    <source>
        <dbReference type="ARBA" id="ARBA00023030"/>
    </source>
</evidence>
<dbReference type="EMBL" id="VZRI01014351">
    <property type="protein sequence ID" value="NWV01958.1"/>
    <property type="molecule type" value="Genomic_DNA"/>
</dbReference>
<dbReference type="PANTHER" id="PTHR11848">
    <property type="entry name" value="TGF-BETA FAMILY"/>
    <property type="match status" value="1"/>
</dbReference>
<proteinExistence type="inferred from homology"/>
<dbReference type="OrthoDB" id="6427922at2759"/>
<keyword evidence="10" id="KW-1015">Disulfide bond</keyword>
<dbReference type="Pfam" id="PF00019">
    <property type="entry name" value="TGF_beta"/>
    <property type="match status" value="1"/>
</dbReference>
<feature type="signal peptide" evidence="15">
    <location>
        <begin position="1"/>
        <end position="19"/>
    </location>
</feature>
<evidence type="ECO:0000256" key="5">
    <source>
        <dbReference type="ARBA" id="ARBA00022525"/>
    </source>
</evidence>
<dbReference type="AlphaFoldDB" id="A0A7K6BJ77"/>
<evidence type="ECO:0000256" key="6">
    <source>
        <dbReference type="ARBA" id="ARBA00022553"/>
    </source>
</evidence>
<dbReference type="InterPro" id="IPR015615">
    <property type="entry name" value="TGF-beta-rel"/>
</dbReference>
<reference evidence="17 18" key="1">
    <citation type="submission" date="2019-09" db="EMBL/GenBank/DDBJ databases">
        <title>Bird 10,000 Genomes (B10K) Project - Family phase.</title>
        <authorList>
            <person name="Zhang G."/>
        </authorList>
    </citation>
    <scope>NUCLEOTIDE SEQUENCE [LARGE SCALE GENOMIC DNA]</scope>
    <source>
        <strain evidence="17">B10K-DU-012-37</strain>
    </source>
</reference>
<keyword evidence="6" id="KW-0597">Phosphoprotein</keyword>
<evidence type="ECO:0000256" key="3">
    <source>
        <dbReference type="ARBA" id="ARBA00017637"/>
    </source>
</evidence>
<dbReference type="InterPro" id="IPR029034">
    <property type="entry name" value="Cystine-knot_cytokine"/>
</dbReference>
<dbReference type="InterPro" id="IPR017948">
    <property type="entry name" value="TGFb_CS"/>
</dbReference>
<dbReference type="InterPro" id="IPR001839">
    <property type="entry name" value="TGF-b_C"/>
</dbReference>
<comment type="subcellular location">
    <subcellularLocation>
        <location evidence="1">Secreted</location>
    </subcellularLocation>
</comment>
<dbReference type="CDD" id="cd19403">
    <property type="entry name" value="TGF_beta_GDF9"/>
    <property type="match status" value="1"/>
</dbReference>
<comment type="similarity">
    <text evidence="2 13">Belongs to the TGF-beta family.</text>
</comment>
<feature type="region of interest" description="Disordered" evidence="14">
    <location>
        <begin position="24"/>
        <end position="43"/>
    </location>
</feature>
<evidence type="ECO:0000313" key="18">
    <source>
        <dbReference type="Proteomes" id="UP000544127"/>
    </source>
</evidence>
<sequence>TWRICLCFYCCLPWLSANAQGLPRTRAHAAPPDGTSALRVAPGDAAGELNPSLRLPKGVRRRYGLLPPLLQVLSEQGAQGWASQAPRLQPDSRALRYMKRLYKLYATKEGVPKANRRHLYNTVRLFTPCSECEHRHGDPAKGDAHSVDLLFNLDRITALEHLLKSVLLYSFDTTVPVSSPLTCVCHLAAKDHDSASHVCPSTSHSVAFSLHVELRKRKWVEMDVTSFLQPLITTNRRSIRVAGNVTCLVGDPQHRTAPHSPLGVALLPPSLLLYLNDTSEQAHHRWNPLRPGRRLPLRPRRRSSSRLVAPVRGTSRGKRAPRQRRAGEVKEAPGTPPSDLSDYFKQFLLPENECELHTFRLSFSQLKWDKWIIAPHRYSPQYCKGDCPRVVRHRYGSPVHTMVQNIIYEKLDPSVPRPSCVPAEYSPLSVLTIEPDGSIVYKEYEDMIATKCTCR</sequence>
<dbReference type="GO" id="GO:0008083">
    <property type="term" value="F:growth factor activity"/>
    <property type="evidence" value="ECO:0007669"/>
    <property type="project" value="UniProtKB-KW"/>
</dbReference>
<protein>
    <recommendedName>
        <fullName evidence="3">Growth/differentiation factor 9</fullName>
    </recommendedName>
</protein>
<evidence type="ECO:0000256" key="11">
    <source>
        <dbReference type="ARBA" id="ARBA00023180"/>
    </source>
</evidence>
<keyword evidence="18" id="KW-1185">Reference proteome</keyword>
<evidence type="ECO:0000256" key="4">
    <source>
        <dbReference type="ARBA" id="ARBA00022514"/>
    </source>
</evidence>
<keyword evidence="8 15" id="KW-0732">Signal</keyword>
<feature type="non-terminal residue" evidence="17">
    <location>
        <position position="1"/>
    </location>
</feature>
<evidence type="ECO:0000256" key="1">
    <source>
        <dbReference type="ARBA" id="ARBA00004613"/>
    </source>
</evidence>
<evidence type="ECO:0000256" key="13">
    <source>
        <dbReference type="RuleBase" id="RU000354"/>
    </source>
</evidence>
<feature type="region of interest" description="Disordered" evidence="14">
    <location>
        <begin position="284"/>
        <end position="337"/>
    </location>
</feature>
<comment type="caution">
    <text evidence="17">The sequence shown here is derived from an EMBL/GenBank/DDBJ whole genome shotgun (WGS) entry which is preliminary data.</text>
</comment>